<dbReference type="AlphaFoldDB" id="A0AAE0ZER0"/>
<feature type="region of interest" description="Disordered" evidence="1">
    <location>
        <begin position="68"/>
        <end position="87"/>
    </location>
</feature>
<gene>
    <name evidence="2" type="ORF">RRG08_003833</name>
</gene>
<evidence type="ECO:0000313" key="3">
    <source>
        <dbReference type="Proteomes" id="UP001283361"/>
    </source>
</evidence>
<dbReference type="EMBL" id="JAWDGP010004135">
    <property type="protein sequence ID" value="KAK3767571.1"/>
    <property type="molecule type" value="Genomic_DNA"/>
</dbReference>
<sequence>MKVYDQREYNFMSCTCESYDGFIFMSLFVIDCDTEGKKNCTKTRVIHFSQKENHSLTSAQLVTVRVARTEDDRREHPEDKSDIINAGRERCHLDRQESGFQRRVQGCQGRHRDDLQ</sequence>
<accession>A0AAE0ZER0</accession>
<evidence type="ECO:0000256" key="1">
    <source>
        <dbReference type="SAM" id="MobiDB-lite"/>
    </source>
</evidence>
<name>A0AAE0ZER0_9GAST</name>
<organism evidence="2 3">
    <name type="scientific">Elysia crispata</name>
    <name type="common">lettuce slug</name>
    <dbReference type="NCBI Taxonomy" id="231223"/>
    <lineage>
        <taxon>Eukaryota</taxon>
        <taxon>Metazoa</taxon>
        <taxon>Spiralia</taxon>
        <taxon>Lophotrochozoa</taxon>
        <taxon>Mollusca</taxon>
        <taxon>Gastropoda</taxon>
        <taxon>Heterobranchia</taxon>
        <taxon>Euthyneura</taxon>
        <taxon>Panpulmonata</taxon>
        <taxon>Sacoglossa</taxon>
        <taxon>Placobranchoidea</taxon>
        <taxon>Plakobranchidae</taxon>
        <taxon>Elysia</taxon>
    </lineage>
</organism>
<comment type="caution">
    <text evidence="2">The sequence shown here is derived from an EMBL/GenBank/DDBJ whole genome shotgun (WGS) entry which is preliminary data.</text>
</comment>
<proteinExistence type="predicted"/>
<dbReference type="Proteomes" id="UP001283361">
    <property type="component" value="Unassembled WGS sequence"/>
</dbReference>
<protein>
    <submittedName>
        <fullName evidence="2">Uncharacterized protein</fullName>
    </submittedName>
</protein>
<keyword evidence="3" id="KW-1185">Reference proteome</keyword>
<evidence type="ECO:0000313" key="2">
    <source>
        <dbReference type="EMBL" id="KAK3767571.1"/>
    </source>
</evidence>
<reference evidence="2" key="1">
    <citation type="journal article" date="2023" name="G3 (Bethesda)">
        <title>A reference genome for the long-term kleptoplast-retaining sea slug Elysia crispata morphotype clarki.</title>
        <authorList>
            <person name="Eastman K.E."/>
            <person name="Pendleton A.L."/>
            <person name="Shaikh M.A."/>
            <person name="Suttiyut T."/>
            <person name="Ogas R."/>
            <person name="Tomko P."/>
            <person name="Gavelis G."/>
            <person name="Widhalm J.R."/>
            <person name="Wisecaver J.H."/>
        </authorList>
    </citation>
    <scope>NUCLEOTIDE SEQUENCE</scope>
    <source>
        <strain evidence="2">ECLA1</strain>
    </source>
</reference>